<sequence length="139" mass="15246">MGASVSCRRGGHVPKANALCNRVISPESCVDINQATEEELMTLPGINRNLAQSITIHRRKLGGFRRVEDLALVTGVGAERMLILRPELCVRKQTRSQIENNGSESIFNEGGSASQLSTDCKQQDRTLQYLEVIPPSKLA</sequence>
<organism evidence="1 2">
    <name type="scientific">Pelobates cultripes</name>
    <name type="common">Western spadefoot toad</name>
    <dbReference type="NCBI Taxonomy" id="61616"/>
    <lineage>
        <taxon>Eukaryota</taxon>
        <taxon>Metazoa</taxon>
        <taxon>Chordata</taxon>
        <taxon>Craniata</taxon>
        <taxon>Vertebrata</taxon>
        <taxon>Euteleostomi</taxon>
        <taxon>Amphibia</taxon>
        <taxon>Batrachia</taxon>
        <taxon>Anura</taxon>
        <taxon>Pelobatoidea</taxon>
        <taxon>Pelobatidae</taxon>
        <taxon>Pelobates</taxon>
    </lineage>
</organism>
<dbReference type="GO" id="GO:0005886">
    <property type="term" value="C:plasma membrane"/>
    <property type="evidence" value="ECO:0007669"/>
    <property type="project" value="TreeGrafter"/>
</dbReference>
<dbReference type="Gene3D" id="1.10.150.320">
    <property type="entry name" value="Photosystem II 12 kDa extrinsic protein"/>
    <property type="match status" value="1"/>
</dbReference>
<dbReference type="PANTHER" id="PTHR21180">
    <property type="entry name" value="ENDONUCLEASE/EXONUCLEASE/PHOSPHATASE FAMILY DOMAIN-CONTAINING PROTEIN 1"/>
    <property type="match status" value="1"/>
</dbReference>
<accession>A0AAD1TD89</accession>
<reference evidence="1" key="1">
    <citation type="submission" date="2022-03" db="EMBL/GenBank/DDBJ databases">
        <authorList>
            <person name="Alioto T."/>
            <person name="Alioto T."/>
            <person name="Gomez Garrido J."/>
        </authorList>
    </citation>
    <scope>NUCLEOTIDE SEQUENCE</scope>
</reference>
<dbReference type="Pfam" id="PF12836">
    <property type="entry name" value="HHH_3"/>
    <property type="match status" value="1"/>
</dbReference>
<gene>
    <name evidence="1" type="ORF">PECUL_23A012176</name>
</gene>
<dbReference type="AlphaFoldDB" id="A0AAD1TD89"/>
<name>A0AAD1TD89_PELCU</name>
<keyword evidence="2" id="KW-1185">Reference proteome</keyword>
<evidence type="ECO:0000313" key="2">
    <source>
        <dbReference type="Proteomes" id="UP001295444"/>
    </source>
</evidence>
<evidence type="ECO:0000313" key="1">
    <source>
        <dbReference type="EMBL" id="CAH2323860.1"/>
    </source>
</evidence>
<dbReference type="PANTHER" id="PTHR21180:SF32">
    <property type="entry name" value="ENDONUCLEASE_EXONUCLEASE_PHOSPHATASE FAMILY DOMAIN-CONTAINING PROTEIN 1"/>
    <property type="match status" value="1"/>
</dbReference>
<dbReference type="SUPFAM" id="SSF47781">
    <property type="entry name" value="RuvA domain 2-like"/>
    <property type="match status" value="1"/>
</dbReference>
<dbReference type="Proteomes" id="UP001295444">
    <property type="component" value="Chromosome 12"/>
</dbReference>
<proteinExistence type="predicted"/>
<dbReference type="InterPro" id="IPR051675">
    <property type="entry name" value="Endo/Exo/Phosphatase_dom_1"/>
</dbReference>
<dbReference type="InterPro" id="IPR010994">
    <property type="entry name" value="RuvA_2-like"/>
</dbReference>
<evidence type="ECO:0008006" key="3">
    <source>
        <dbReference type="Google" id="ProtNLM"/>
    </source>
</evidence>
<dbReference type="EMBL" id="OW240923">
    <property type="protein sequence ID" value="CAH2323860.1"/>
    <property type="molecule type" value="Genomic_DNA"/>
</dbReference>
<protein>
    <recommendedName>
        <fullName evidence="3">Endonuclease/exonuclease/phosphatase family domain containing protein 1</fullName>
    </recommendedName>
</protein>